<evidence type="ECO:0000313" key="1">
    <source>
        <dbReference type="EMBL" id="ETR68428.1"/>
    </source>
</evidence>
<organism evidence="1 2">
    <name type="scientific">Candidatus Magnetoglobus multicellularis str. Araruama</name>
    <dbReference type="NCBI Taxonomy" id="890399"/>
    <lineage>
        <taxon>Bacteria</taxon>
        <taxon>Pseudomonadati</taxon>
        <taxon>Thermodesulfobacteriota</taxon>
        <taxon>Desulfobacteria</taxon>
        <taxon>Desulfobacterales</taxon>
        <taxon>Desulfobacteraceae</taxon>
        <taxon>Candidatus Magnetoglobus</taxon>
    </lineage>
</organism>
<dbReference type="Proteomes" id="UP000189670">
    <property type="component" value="Unassembled WGS sequence"/>
</dbReference>
<gene>
    <name evidence="1" type="ORF">OMM_04574</name>
</gene>
<sequence>MRSKRYPREKIIYITNKPLDEWIHFFNHISNKYKKELLGSLPPAKGFRKDSQQSFEYTLKQIYLDIQNDRANEDIEESFIGQMFNNWLQSNTKLDRLLNSYDNSEDFQNEKRPVPPNSFLDIRCFSYLRKAEYEGRISIEEIQFFYEFGYFLKDPLIDIIIDDIYDIQKDINLILEEQNKRTALIESLQKVLNKKTDDESRLLYLNKKVQLIEQAMEKMIRSTPDMALINEKIQTIEQSLATTKENCENSTTPINEKIQIIEQSLATTKENSENSTTLINQTIQAIEQTLETSKVNSERSISVVNEKIQSITQMIESIETTTLETQTCSDRKDRSLIHLTQVQMSESIKIAKSFEDLEGTIVKNFKAIGLIKTKAQKLTSEILAGLGSGSLITFSGSLAFLLAETCAKSLAAKNEIQVMHIPVGLLDSYQFHQEVMGCLNKASQSDYLTAIILEGINLSAFECYAQTFCQMITNRLVNQEASFNHVVCFATLAEGPACLPISKEFCHFGPIFHSDHVGWGSKGVTKRLREVQYQKKIGITGFNPVNKLKFQKIYSIYLKI</sequence>
<dbReference type="EMBL" id="ATBP01000957">
    <property type="protein sequence ID" value="ETR68428.1"/>
    <property type="molecule type" value="Genomic_DNA"/>
</dbReference>
<name>A0A1V1P0V0_9BACT</name>
<reference evidence="2" key="1">
    <citation type="submission" date="2012-11" db="EMBL/GenBank/DDBJ databases">
        <authorList>
            <person name="Lucero-Rivera Y.E."/>
            <person name="Tovar-Ramirez D."/>
        </authorList>
    </citation>
    <scope>NUCLEOTIDE SEQUENCE [LARGE SCALE GENOMIC DNA]</scope>
    <source>
        <strain evidence="2">Araruama</strain>
    </source>
</reference>
<accession>A0A1V1P0V0</accession>
<evidence type="ECO:0000313" key="2">
    <source>
        <dbReference type="Proteomes" id="UP000189670"/>
    </source>
</evidence>
<protein>
    <submittedName>
        <fullName evidence="1">Uncharacterized protein</fullName>
    </submittedName>
</protein>
<comment type="caution">
    <text evidence="1">The sequence shown here is derived from an EMBL/GenBank/DDBJ whole genome shotgun (WGS) entry which is preliminary data.</text>
</comment>
<dbReference type="AlphaFoldDB" id="A0A1V1P0V0"/>
<proteinExistence type="predicted"/>